<accession>A0A7J3XZT6</accession>
<proteinExistence type="predicted"/>
<evidence type="ECO:0000259" key="1">
    <source>
        <dbReference type="PROSITE" id="PS50926"/>
    </source>
</evidence>
<protein>
    <submittedName>
        <fullName evidence="2">Deoxyribonuclease</fullName>
    </submittedName>
</protein>
<dbReference type="SUPFAM" id="SSF50249">
    <property type="entry name" value="Nucleic acid-binding proteins"/>
    <property type="match status" value="1"/>
</dbReference>
<dbReference type="EMBL" id="DRYK01000066">
    <property type="protein sequence ID" value="HHP68176.1"/>
    <property type="molecule type" value="Genomic_DNA"/>
</dbReference>
<dbReference type="InterPro" id="IPR012340">
    <property type="entry name" value="NA-bd_OB-fold"/>
</dbReference>
<reference evidence="2" key="1">
    <citation type="journal article" date="2020" name="mSystems">
        <title>Genome- and Community-Level Interaction Insights into Carbon Utilization and Element Cycling Functions of Hydrothermarchaeota in Hydrothermal Sediment.</title>
        <authorList>
            <person name="Zhou Z."/>
            <person name="Liu Y."/>
            <person name="Xu W."/>
            <person name="Pan J."/>
            <person name="Luo Z.H."/>
            <person name="Li M."/>
        </authorList>
    </citation>
    <scope>NUCLEOTIDE SEQUENCE [LARGE SCALE GENOMIC DNA]</scope>
    <source>
        <strain evidence="2">SpSt-110</strain>
    </source>
</reference>
<sequence length="101" mass="11203">MNRHQKKHSWAPYTSDVQKFSVYPSIRRPEDDNPLRVGSIAVLNIDGVDESGNGVAVFKGVKVIVRNASLGSRVKARIVRVGPDHAVAEVLEVLKESYVDY</sequence>
<evidence type="ECO:0000313" key="2">
    <source>
        <dbReference type="EMBL" id="HHP68176.1"/>
    </source>
</evidence>
<gene>
    <name evidence="2" type="ORF">ENM60_05270</name>
</gene>
<dbReference type="AlphaFoldDB" id="A0A7J3XZT6"/>
<name>A0A7J3XZT6_9CREN</name>
<comment type="caution">
    <text evidence="2">The sequence shown here is derived from an EMBL/GenBank/DDBJ whole genome shotgun (WGS) entry which is preliminary data.</text>
</comment>
<dbReference type="PROSITE" id="PS50926">
    <property type="entry name" value="TRAM"/>
    <property type="match status" value="1"/>
</dbReference>
<organism evidence="2">
    <name type="scientific">Thermogladius calderae</name>
    <dbReference type="NCBI Taxonomy" id="1200300"/>
    <lineage>
        <taxon>Archaea</taxon>
        <taxon>Thermoproteota</taxon>
        <taxon>Thermoprotei</taxon>
        <taxon>Desulfurococcales</taxon>
        <taxon>Desulfurococcaceae</taxon>
        <taxon>Thermogladius</taxon>
    </lineage>
</organism>
<dbReference type="InterPro" id="IPR002792">
    <property type="entry name" value="TRAM_dom"/>
</dbReference>
<dbReference type="Gene3D" id="2.40.50.140">
    <property type="entry name" value="Nucleic acid-binding proteins"/>
    <property type="match status" value="1"/>
</dbReference>
<feature type="domain" description="TRAM" evidence="1">
    <location>
        <begin position="34"/>
        <end position="92"/>
    </location>
</feature>